<accession>A0ABU7LSH5</accession>
<protein>
    <submittedName>
        <fullName evidence="2">DUF3667 domain-containing protein</fullName>
    </submittedName>
</protein>
<keyword evidence="1" id="KW-0472">Membrane</keyword>
<sequence>MTTTGPPKSRCANCGTDMSDEFCPHCGQSSADVKRNFIPLLNDTLDGLFQWDGRLVTTVREVVSRPGQVARDYMEGRRARYTPPVRLYLIASLIFFIGIALSGVRIVAIDAEVIEQGPSITIELLQGGTPSPPLDISDEEIEEFYANSEDIGISRALSELAMEAALNPETVENRITALASQGQILMVFFFALFNFLLHPRRKLIEHLVYALYFHAAILPLLMVLVAGTAQIPENFFQLASGEPRNIWIAVTIGAVSYFGFSALIWLHDRGFYRSSWWGAALRSQALIILYLFATAFLAFGLVAIGVIF</sequence>
<organism evidence="2 3">
    <name type="scientific">Hyphobacterium lacteum</name>
    <dbReference type="NCBI Taxonomy" id="3116575"/>
    <lineage>
        <taxon>Bacteria</taxon>
        <taxon>Pseudomonadati</taxon>
        <taxon>Pseudomonadota</taxon>
        <taxon>Alphaproteobacteria</taxon>
        <taxon>Maricaulales</taxon>
        <taxon>Maricaulaceae</taxon>
        <taxon>Hyphobacterium</taxon>
    </lineage>
</organism>
<feature type="transmembrane region" description="Helical" evidence="1">
    <location>
        <begin position="287"/>
        <end position="307"/>
    </location>
</feature>
<dbReference type="InterPro" id="IPR022134">
    <property type="entry name" value="DUF3667"/>
</dbReference>
<dbReference type="Proteomes" id="UP001354971">
    <property type="component" value="Unassembled WGS sequence"/>
</dbReference>
<comment type="caution">
    <text evidence="2">The sequence shown here is derived from an EMBL/GenBank/DDBJ whole genome shotgun (WGS) entry which is preliminary data.</text>
</comment>
<gene>
    <name evidence="2" type="ORF">V0U79_07910</name>
</gene>
<evidence type="ECO:0000313" key="3">
    <source>
        <dbReference type="Proteomes" id="UP001354971"/>
    </source>
</evidence>
<keyword evidence="3" id="KW-1185">Reference proteome</keyword>
<proteinExistence type="predicted"/>
<evidence type="ECO:0000256" key="1">
    <source>
        <dbReference type="SAM" id="Phobius"/>
    </source>
</evidence>
<feature type="transmembrane region" description="Helical" evidence="1">
    <location>
        <begin position="175"/>
        <end position="197"/>
    </location>
</feature>
<reference evidence="2 3" key="1">
    <citation type="submission" date="2024-01" db="EMBL/GenBank/DDBJ databases">
        <title>Hyphobacterium bacterium isolated from marine sediment.</title>
        <authorList>
            <person name="Zhao S."/>
        </authorList>
    </citation>
    <scope>NUCLEOTIDE SEQUENCE [LARGE SCALE GENOMIC DNA]</scope>
    <source>
        <strain evidence="3">HN65</strain>
    </source>
</reference>
<feature type="transmembrane region" description="Helical" evidence="1">
    <location>
        <begin position="209"/>
        <end position="226"/>
    </location>
</feature>
<dbReference type="Pfam" id="PF12412">
    <property type="entry name" value="DUF3667"/>
    <property type="match status" value="1"/>
</dbReference>
<name>A0ABU7LSH5_9PROT</name>
<evidence type="ECO:0000313" key="2">
    <source>
        <dbReference type="EMBL" id="MEE2526289.1"/>
    </source>
</evidence>
<feature type="transmembrane region" description="Helical" evidence="1">
    <location>
        <begin position="87"/>
        <end position="108"/>
    </location>
</feature>
<dbReference type="RefSeq" id="WP_330198952.1">
    <property type="nucleotide sequence ID" value="NZ_JAZDRP010000004.1"/>
</dbReference>
<dbReference type="EMBL" id="JAZDRP010000004">
    <property type="protein sequence ID" value="MEE2526289.1"/>
    <property type="molecule type" value="Genomic_DNA"/>
</dbReference>
<feature type="transmembrane region" description="Helical" evidence="1">
    <location>
        <begin position="246"/>
        <end position="266"/>
    </location>
</feature>
<keyword evidence="1" id="KW-0812">Transmembrane</keyword>
<keyword evidence="1" id="KW-1133">Transmembrane helix</keyword>